<comment type="caution">
    <text evidence="2">The sequence shown here is derived from an EMBL/GenBank/DDBJ whole genome shotgun (WGS) entry which is preliminary data.</text>
</comment>
<dbReference type="InterPro" id="IPR025636">
    <property type="entry name" value="DUF4294"/>
</dbReference>
<evidence type="ECO:0008006" key="4">
    <source>
        <dbReference type="Google" id="ProtNLM"/>
    </source>
</evidence>
<keyword evidence="1" id="KW-0732">Signal</keyword>
<feature type="signal peptide" evidence="1">
    <location>
        <begin position="1"/>
        <end position="28"/>
    </location>
</feature>
<evidence type="ECO:0000313" key="3">
    <source>
        <dbReference type="Proteomes" id="UP001628220"/>
    </source>
</evidence>
<dbReference type="RefSeq" id="WP_411916121.1">
    <property type="nucleotide sequence ID" value="NZ_BAAFSF010000004.1"/>
</dbReference>
<accession>A0ABQ0E3V3</accession>
<evidence type="ECO:0000256" key="1">
    <source>
        <dbReference type="SAM" id="SignalP"/>
    </source>
</evidence>
<dbReference type="Proteomes" id="UP001628220">
    <property type="component" value="Unassembled WGS sequence"/>
</dbReference>
<gene>
    <name evidence="2" type="ORF">Tsumi_14720</name>
</gene>
<sequence length="213" mass="25006">MNNRFTGTFRAMLTATCMLFALSFRMSAANPLPDEPDSLIVNPHGAGFDTTYVYALPNVTVVHHWSPKYAPLTTTEKSDYWRRIRDVKIVLPYAEMISTYIIETYEYLERLPNKRARRKHLKVFEKELMETYKPVMKKLTLRQGKLLIKLVDRETNSTGYEIIKAFYGPFKAFWYGVFAEFYGGDLHVKYDPRYNADDALTERIIYLLQHHLL</sequence>
<proteinExistence type="predicted"/>
<dbReference type="Pfam" id="PF14127">
    <property type="entry name" value="DUF4294"/>
    <property type="match status" value="1"/>
</dbReference>
<evidence type="ECO:0000313" key="2">
    <source>
        <dbReference type="EMBL" id="GAB1252366.1"/>
    </source>
</evidence>
<feature type="chain" id="PRO_5045317498" description="DUF4294 domain-containing protein" evidence="1">
    <location>
        <begin position="29"/>
        <end position="213"/>
    </location>
</feature>
<protein>
    <recommendedName>
        <fullName evidence="4">DUF4294 domain-containing protein</fullName>
    </recommendedName>
</protein>
<reference evidence="2 3" key="1">
    <citation type="journal article" date="2025" name="Int. J. Syst. Evol. Microbiol.">
        <title>Desulfovibrio falkowii sp. nov., Porphyromonas miyakawae sp. nov., Mediterraneibacter flintii sp. nov. and Owariibacterium komagatae gen. nov., sp. nov., isolated from human faeces.</title>
        <authorList>
            <person name="Hamaguchi T."/>
            <person name="Ohara M."/>
            <person name="Hisatomi A."/>
            <person name="Sekiguchi K."/>
            <person name="Takeda J.I."/>
            <person name="Ueyama J."/>
            <person name="Ito M."/>
            <person name="Nishiwaki H."/>
            <person name="Ogi T."/>
            <person name="Hirayama M."/>
            <person name="Ohkuma M."/>
            <person name="Sakamoto M."/>
            <person name="Ohno K."/>
        </authorList>
    </citation>
    <scope>NUCLEOTIDE SEQUENCE [LARGE SCALE GENOMIC DNA]</scope>
    <source>
        <strain evidence="2 3">13CB11C</strain>
    </source>
</reference>
<organism evidence="2 3">
    <name type="scientific">Porphyromonas miyakawae</name>
    <dbReference type="NCBI Taxonomy" id="3137470"/>
    <lineage>
        <taxon>Bacteria</taxon>
        <taxon>Pseudomonadati</taxon>
        <taxon>Bacteroidota</taxon>
        <taxon>Bacteroidia</taxon>
        <taxon>Bacteroidales</taxon>
        <taxon>Porphyromonadaceae</taxon>
        <taxon>Porphyromonas</taxon>
    </lineage>
</organism>
<dbReference type="EMBL" id="BAAFSF010000004">
    <property type="protein sequence ID" value="GAB1252366.1"/>
    <property type="molecule type" value="Genomic_DNA"/>
</dbReference>
<name>A0ABQ0E3V3_9PORP</name>
<keyword evidence="3" id="KW-1185">Reference proteome</keyword>